<proteinExistence type="predicted"/>
<comment type="caution">
    <text evidence="2">The sequence shown here is derived from an EMBL/GenBank/DDBJ whole genome shotgun (WGS) entry which is preliminary data.</text>
</comment>
<feature type="transmembrane region" description="Helical" evidence="1">
    <location>
        <begin position="31"/>
        <end position="50"/>
    </location>
</feature>
<evidence type="ECO:0000313" key="3">
    <source>
        <dbReference type="Proteomes" id="UP001431209"/>
    </source>
</evidence>
<accession>A0AAW2Z0Z5</accession>
<name>A0AAW2Z0Z5_9EUKA</name>
<keyword evidence="3" id="KW-1185">Reference proteome</keyword>
<dbReference type="EMBL" id="JAOPGA020000923">
    <property type="protein sequence ID" value="KAL0483010.1"/>
    <property type="molecule type" value="Genomic_DNA"/>
</dbReference>
<gene>
    <name evidence="2" type="ORF">AKO1_014905</name>
</gene>
<feature type="transmembrane region" description="Helical" evidence="1">
    <location>
        <begin position="196"/>
        <end position="218"/>
    </location>
</feature>
<organism evidence="2 3">
    <name type="scientific">Acrasis kona</name>
    <dbReference type="NCBI Taxonomy" id="1008807"/>
    <lineage>
        <taxon>Eukaryota</taxon>
        <taxon>Discoba</taxon>
        <taxon>Heterolobosea</taxon>
        <taxon>Tetramitia</taxon>
        <taxon>Eutetramitia</taxon>
        <taxon>Acrasidae</taxon>
        <taxon>Acrasis</taxon>
    </lineage>
</organism>
<dbReference type="AlphaFoldDB" id="A0AAW2Z0Z5"/>
<keyword evidence="1" id="KW-1133">Transmembrane helix</keyword>
<keyword evidence="1" id="KW-0812">Transmembrane</keyword>
<dbReference type="Proteomes" id="UP001431209">
    <property type="component" value="Unassembled WGS sequence"/>
</dbReference>
<feature type="transmembrane region" description="Helical" evidence="1">
    <location>
        <begin position="57"/>
        <end position="76"/>
    </location>
</feature>
<evidence type="ECO:0000313" key="2">
    <source>
        <dbReference type="EMBL" id="KAL0483010.1"/>
    </source>
</evidence>
<protein>
    <submittedName>
        <fullName evidence="2">Uncharacterized protein</fullName>
    </submittedName>
</protein>
<feature type="transmembrane region" description="Helical" evidence="1">
    <location>
        <begin position="126"/>
        <end position="147"/>
    </location>
</feature>
<feature type="transmembrane region" description="Helical" evidence="1">
    <location>
        <begin position="168"/>
        <end position="190"/>
    </location>
</feature>
<reference evidence="2 3" key="1">
    <citation type="submission" date="2024-03" db="EMBL/GenBank/DDBJ databases">
        <title>The Acrasis kona genome and developmental transcriptomes reveal deep origins of eukaryotic multicellular pathways.</title>
        <authorList>
            <person name="Sheikh S."/>
            <person name="Fu C.-J."/>
            <person name="Brown M.W."/>
            <person name="Baldauf S.L."/>
        </authorList>
    </citation>
    <scope>NUCLEOTIDE SEQUENCE [LARGE SCALE GENOMIC DNA]</scope>
    <source>
        <strain evidence="2 3">ATCC MYA-3509</strain>
    </source>
</reference>
<keyword evidence="1" id="KW-0472">Membrane</keyword>
<sequence>MFFLLKLILLCLVRDRSRLNTIQLNLDVERYVGLFWIWCVLLIASAASNIRSLYPVLFFAVFSSLQLFAMIIDRIVTFKSIQKMQFGEEDNVETPFIINRSSDDIKYGRLDTLKIQLKNLFIFDRLYLVLSSYFFNLIPLMFAVNLLERTIRIIIPYTTLYTSSDKIILLDFYVAVPICVVLFLCVLNLLPTLHRSGVYVLLLLGALFVGFIVSFPIASTTEPFSALKPRRIHITQSSSYAYAGKINQQSIQRTDQKFSSSIIALDPLYFTPVHNKSTEPYFQSGLIDVSLLNYKNFSIGGVQYKSITVFIKHHETTSVKLETDWSVFNISLNPLDLNYKEGNYYLENRKVIEKYESSSDASIFDVVARKDNYIYLNVAFSFCGNPNLRSYLYDFMSKYPVTPTGIGHCDELEEQLVIRLS</sequence>
<evidence type="ECO:0000256" key="1">
    <source>
        <dbReference type="SAM" id="Phobius"/>
    </source>
</evidence>